<dbReference type="Proteomes" id="UP000708208">
    <property type="component" value="Unassembled WGS sequence"/>
</dbReference>
<gene>
    <name evidence="2" type="ORF">AFUS01_LOCUS859</name>
</gene>
<accession>A0A8J2J125</accession>
<feature type="compositionally biased region" description="Acidic residues" evidence="1">
    <location>
        <begin position="64"/>
        <end position="73"/>
    </location>
</feature>
<proteinExistence type="predicted"/>
<protein>
    <submittedName>
        <fullName evidence="2">Uncharacterized protein</fullName>
    </submittedName>
</protein>
<evidence type="ECO:0000313" key="3">
    <source>
        <dbReference type="Proteomes" id="UP000708208"/>
    </source>
</evidence>
<name>A0A8J2J125_9HEXA</name>
<dbReference type="AlphaFoldDB" id="A0A8J2J125"/>
<feature type="non-terminal residue" evidence="2">
    <location>
        <position position="1"/>
    </location>
</feature>
<comment type="caution">
    <text evidence="2">The sequence shown here is derived from an EMBL/GenBank/DDBJ whole genome shotgun (WGS) entry which is preliminary data.</text>
</comment>
<feature type="non-terminal residue" evidence="2">
    <location>
        <position position="132"/>
    </location>
</feature>
<feature type="compositionally biased region" description="Polar residues" evidence="1">
    <location>
        <begin position="114"/>
        <end position="132"/>
    </location>
</feature>
<sequence length="132" mass="14381">AVDRDTFFVHPKVSKGNTRLFAGFMGDSEDESFHELPSKPIESLKSSKEKNMTSTPTSKSSQEEPIDPETDEDVQARSVGGSNATSTNDTVTVEVLTDPDQIEGIDTDEKMRSVNGSETGTTMSKNETMETN</sequence>
<organism evidence="2 3">
    <name type="scientific">Allacma fusca</name>
    <dbReference type="NCBI Taxonomy" id="39272"/>
    <lineage>
        <taxon>Eukaryota</taxon>
        <taxon>Metazoa</taxon>
        <taxon>Ecdysozoa</taxon>
        <taxon>Arthropoda</taxon>
        <taxon>Hexapoda</taxon>
        <taxon>Collembola</taxon>
        <taxon>Symphypleona</taxon>
        <taxon>Sminthuridae</taxon>
        <taxon>Allacma</taxon>
    </lineage>
</organism>
<feature type="compositionally biased region" description="Polar residues" evidence="1">
    <location>
        <begin position="80"/>
        <end position="91"/>
    </location>
</feature>
<dbReference type="EMBL" id="CAJVCH010004564">
    <property type="protein sequence ID" value="CAG7653968.1"/>
    <property type="molecule type" value="Genomic_DNA"/>
</dbReference>
<reference evidence="2" key="1">
    <citation type="submission" date="2021-06" db="EMBL/GenBank/DDBJ databases">
        <authorList>
            <person name="Hodson N. C."/>
            <person name="Mongue J. A."/>
            <person name="Jaron S. K."/>
        </authorList>
    </citation>
    <scope>NUCLEOTIDE SEQUENCE</scope>
</reference>
<evidence type="ECO:0000256" key="1">
    <source>
        <dbReference type="SAM" id="MobiDB-lite"/>
    </source>
</evidence>
<keyword evidence="3" id="KW-1185">Reference proteome</keyword>
<feature type="region of interest" description="Disordered" evidence="1">
    <location>
        <begin position="28"/>
        <end position="132"/>
    </location>
</feature>
<dbReference type="OrthoDB" id="6753181at2759"/>
<evidence type="ECO:0000313" key="2">
    <source>
        <dbReference type="EMBL" id="CAG7653968.1"/>
    </source>
</evidence>